<dbReference type="Proteomes" id="UP000478052">
    <property type="component" value="Unassembled WGS sequence"/>
</dbReference>
<keyword evidence="1" id="KW-0548">Nucleotidyltransferase</keyword>
<reference evidence="1 2" key="1">
    <citation type="submission" date="2019-08" db="EMBL/GenBank/DDBJ databases">
        <title>Whole genome of Aphis craccivora.</title>
        <authorList>
            <person name="Voronova N.V."/>
            <person name="Shulinski R.S."/>
            <person name="Bandarenka Y.V."/>
            <person name="Zhorov D.G."/>
            <person name="Warner D."/>
        </authorList>
    </citation>
    <scope>NUCLEOTIDE SEQUENCE [LARGE SCALE GENOMIC DNA]</scope>
    <source>
        <strain evidence="1">180601</strain>
        <tissue evidence="1">Whole Body</tissue>
    </source>
</reference>
<evidence type="ECO:0000313" key="2">
    <source>
        <dbReference type="Proteomes" id="UP000478052"/>
    </source>
</evidence>
<keyword evidence="1" id="KW-0695">RNA-directed DNA polymerase</keyword>
<comment type="caution">
    <text evidence="1">The sequence shown here is derived from an EMBL/GenBank/DDBJ whole genome shotgun (WGS) entry which is preliminary data.</text>
</comment>
<sequence>MFERISFRKIYLKKYSQINVDGGLEGLRPLTFATKLNEIKKSILPWPPPPGCSRRQETILNHLRIRHTLLIHRYFMTREDPPIAQLTILHIFTECRNNQQELMETFGATQLYKIFSPEPTEIQKLFIFLKNLLYLKKYNLTKGFSRDNDPTLYFTKGLPYIARSTL</sequence>
<name>A0A6G0W379_APHCR</name>
<feature type="non-terminal residue" evidence="1">
    <location>
        <position position="166"/>
    </location>
</feature>
<organism evidence="1 2">
    <name type="scientific">Aphis craccivora</name>
    <name type="common">Cowpea aphid</name>
    <dbReference type="NCBI Taxonomy" id="307492"/>
    <lineage>
        <taxon>Eukaryota</taxon>
        <taxon>Metazoa</taxon>
        <taxon>Ecdysozoa</taxon>
        <taxon>Arthropoda</taxon>
        <taxon>Hexapoda</taxon>
        <taxon>Insecta</taxon>
        <taxon>Pterygota</taxon>
        <taxon>Neoptera</taxon>
        <taxon>Paraneoptera</taxon>
        <taxon>Hemiptera</taxon>
        <taxon>Sternorrhyncha</taxon>
        <taxon>Aphidomorpha</taxon>
        <taxon>Aphidoidea</taxon>
        <taxon>Aphididae</taxon>
        <taxon>Aphidini</taxon>
        <taxon>Aphis</taxon>
        <taxon>Aphis</taxon>
    </lineage>
</organism>
<dbReference type="GO" id="GO:0003964">
    <property type="term" value="F:RNA-directed DNA polymerase activity"/>
    <property type="evidence" value="ECO:0007669"/>
    <property type="project" value="UniProtKB-KW"/>
</dbReference>
<keyword evidence="2" id="KW-1185">Reference proteome</keyword>
<evidence type="ECO:0000313" key="1">
    <source>
        <dbReference type="EMBL" id="KAF0721405.1"/>
    </source>
</evidence>
<dbReference type="AlphaFoldDB" id="A0A6G0W379"/>
<protein>
    <submittedName>
        <fullName evidence="1">Putative RNA-directed DNA polymerase</fullName>
    </submittedName>
</protein>
<dbReference type="EMBL" id="VUJU01009198">
    <property type="protein sequence ID" value="KAF0721405.1"/>
    <property type="molecule type" value="Genomic_DNA"/>
</dbReference>
<accession>A0A6G0W379</accession>
<gene>
    <name evidence="1" type="ORF">FWK35_00031880</name>
</gene>
<proteinExistence type="predicted"/>
<keyword evidence="1" id="KW-0808">Transferase</keyword>
<dbReference type="OrthoDB" id="6621833at2759"/>